<dbReference type="InterPro" id="IPR036705">
    <property type="entry name" value="Ribosyl_crysJ1_sf"/>
</dbReference>
<feature type="binding site" evidence="1">
    <location>
        <position position="393"/>
    </location>
    <ligand>
        <name>Mg(2+)</name>
        <dbReference type="ChEBI" id="CHEBI:18420"/>
        <label>1</label>
    </ligand>
</feature>
<evidence type="ECO:0000313" key="3">
    <source>
        <dbReference type="Proteomes" id="UP000219994"/>
    </source>
</evidence>
<organism evidence="2 3">
    <name type="scientific">Candidatus Lumbricidiphila eiseniae</name>
    <dbReference type="NCBI Taxonomy" id="1969409"/>
    <lineage>
        <taxon>Bacteria</taxon>
        <taxon>Bacillati</taxon>
        <taxon>Actinomycetota</taxon>
        <taxon>Actinomycetes</taxon>
        <taxon>Micrococcales</taxon>
        <taxon>Microbacteriaceae</taxon>
        <taxon>Candidatus Lumbricidiphila</taxon>
    </lineage>
</organism>
<accession>A0A2A6FVF0</accession>
<feature type="binding site" evidence="1">
    <location>
        <position position="391"/>
    </location>
    <ligand>
        <name>Mg(2+)</name>
        <dbReference type="ChEBI" id="CHEBI:18420"/>
        <label>1</label>
    </ligand>
</feature>
<dbReference type="SUPFAM" id="SSF101478">
    <property type="entry name" value="ADP-ribosylglycohydrolase"/>
    <property type="match status" value="1"/>
</dbReference>
<keyword evidence="1" id="KW-0460">Magnesium</keyword>
<dbReference type="Proteomes" id="UP000219994">
    <property type="component" value="Unassembled WGS sequence"/>
</dbReference>
<comment type="cofactor">
    <cofactor evidence="1">
        <name>Mg(2+)</name>
        <dbReference type="ChEBI" id="CHEBI:18420"/>
    </cofactor>
    <text evidence="1">Binds 2 magnesium ions per subunit.</text>
</comment>
<protein>
    <recommendedName>
        <fullName evidence="4">ADP-ribosylglycohydrolase</fullName>
    </recommendedName>
</protein>
<dbReference type="InterPro" id="IPR005502">
    <property type="entry name" value="Ribosyl_crysJ1"/>
</dbReference>
<dbReference type="Gene3D" id="1.10.4080.10">
    <property type="entry name" value="ADP-ribosylation/Crystallin J1"/>
    <property type="match status" value="1"/>
</dbReference>
<comment type="caution">
    <text evidence="2">The sequence shown here is derived from an EMBL/GenBank/DDBJ whole genome shotgun (WGS) entry which is preliminary data.</text>
</comment>
<dbReference type="InterPro" id="IPR050792">
    <property type="entry name" value="ADP-ribosylglycohydrolase"/>
</dbReference>
<dbReference type="PANTHER" id="PTHR16222:SF12">
    <property type="entry name" value="ADP-RIBOSYLGLYCOHYDROLASE-RELATED"/>
    <property type="match status" value="1"/>
</dbReference>
<dbReference type="AlphaFoldDB" id="A0A2A6FVF0"/>
<dbReference type="PANTHER" id="PTHR16222">
    <property type="entry name" value="ADP-RIBOSYLGLYCOHYDROLASE"/>
    <property type="match status" value="1"/>
</dbReference>
<evidence type="ECO:0000256" key="1">
    <source>
        <dbReference type="PIRSR" id="PIRSR605502-1"/>
    </source>
</evidence>
<keyword evidence="1" id="KW-0479">Metal-binding</keyword>
<sequence length="450" mass="48804">MRITWIQPEDLIRHELWQSCAEGRDTESISSRWRAAGGTTEIPHAGASPLSETSPSLRTLAEELLHELDALPDPTAKDEPSDWADIHTLIAATPSSGHRPHDYSERLNSAWLGRAIGCVLGKPVEKIPRIGIEAILRSAGRWPLDRWITAVGVDPAVTERWPWNRASRTTSLEENINGTPEDDDINYTIMALRVLENHGLSFTSDDVASGWLLDLPAGRSFTAERLAYRNLLQGLNPPATARVRNPFREWIGAQIRTDLYGWVMPGNPRGAAELAWRDAAVSHTRNGLYGAMFVAAMASEAITGSSIERVLDAGESVVPPTSRMARAISFGRHLAAHTTEPSDAFAEIEREFAGYHWVHALNNTALVAYALSAGAGDFDRSICLTVMGGLDTDSNGATVGSVVGALVGEQGISPRWSKPLNGCVSTSLPGEHGVTFTCLAERTEAVFSTQ</sequence>
<feature type="binding site" evidence="1">
    <location>
        <position position="394"/>
    </location>
    <ligand>
        <name>Mg(2+)</name>
        <dbReference type="ChEBI" id="CHEBI:18420"/>
        <label>1</label>
    </ligand>
</feature>
<dbReference type="GO" id="GO:0046872">
    <property type="term" value="F:metal ion binding"/>
    <property type="evidence" value="ECO:0007669"/>
    <property type="project" value="UniProtKB-KW"/>
</dbReference>
<proteinExistence type="predicted"/>
<reference evidence="3" key="1">
    <citation type="submission" date="2017-03" db="EMBL/GenBank/DDBJ databases">
        <authorList>
            <person name="Lund M.B."/>
        </authorList>
    </citation>
    <scope>NUCLEOTIDE SEQUENCE [LARGE SCALE GENOMIC DNA]</scope>
</reference>
<name>A0A2A6FVF0_9MICO</name>
<gene>
    <name evidence="2" type="ORF">B5766_00955</name>
</gene>
<dbReference type="EMBL" id="NAEP01000015">
    <property type="protein sequence ID" value="PDQ36423.1"/>
    <property type="molecule type" value="Genomic_DNA"/>
</dbReference>
<evidence type="ECO:0008006" key="4">
    <source>
        <dbReference type="Google" id="ProtNLM"/>
    </source>
</evidence>
<dbReference type="Pfam" id="PF03747">
    <property type="entry name" value="ADP_ribosyl_GH"/>
    <property type="match status" value="1"/>
</dbReference>
<evidence type="ECO:0000313" key="2">
    <source>
        <dbReference type="EMBL" id="PDQ36423.1"/>
    </source>
</evidence>